<reference evidence="8 9" key="1">
    <citation type="submission" date="2011-08" db="EMBL/GenBank/DDBJ databases">
        <title>The Genome Sequence of Plasmodium vivax Mauritania I.</title>
        <authorList>
            <consortium name="The Broad Institute Genome Sequencing Platform"/>
            <consortium name="The Broad Institute Genome Sequencing Center for Infectious Disease"/>
            <person name="Neafsey D."/>
            <person name="Carlton J."/>
            <person name="Barnwell J."/>
            <person name="Collins W."/>
            <person name="Escalante A."/>
            <person name="Mullikin J."/>
            <person name="Saul A."/>
            <person name="Guigo R."/>
            <person name="Camara F."/>
            <person name="Young S.K."/>
            <person name="Zeng Q."/>
            <person name="Gargeya S."/>
            <person name="Fitzgerald M."/>
            <person name="Haas B."/>
            <person name="Abouelleil A."/>
            <person name="Alvarado L."/>
            <person name="Arachchi H.M."/>
            <person name="Berlin A."/>
            <person name="Brown A."/>
            <person name="Chapman S.B."/>
            <person name="Chen Z."/>
            <person name="Dunbar C."/>
            <person name="Freedman E."/>
            <person name="Gearin G."/>
            <person name="Gellesch M."/>
            <person name="Goldberg J."/>
            <person name="Griggs A."/>
            <person name="Gujja S."/>
            <person name="Heiman D."/>
            <person name="Howarth C."/>
            <person name="Larson L."/>
            <person name="Lui A."/>
            <person name="MacDonald P.J.P."/>
            <person name="Montmayeur A."/>
            <person name="Murphy C."/>
            <person name="Neiman D."/>
            <person name="Pearson M."/>
            <person name="Priest M."/>
            <person name="Roberts A."/>
            <person name="Saif S."/>
            <person name="Shea T."/>
            <person name="Shenoy N."/>
            <person name="Sisk P."/>
            <person name="Stolte C."/>
            <person name="Sykes S."/>
            <person name="Wortman J."/>
            <person name="Nusbaum C."/>
            <person name="Birren B."/>
        </authorList>
    </citation>
    <scope>NUCLEOTIDE SEQUENCE [LARGE SCALE GENOMIC DNA]</scope>
    <source>
        <strain evidence="8 9">Mauritania I</strain>
    </source>
</reference>
<evidence type="ECO:0000313" key="8">
    <source>
        <dbReference type="EMBL" id="KMZ90908.1"/>
    </source>
</evidence>
<evidence type="ECO:0000256" key="6">
    <source>
        <dbReference type="ARBA" id="ARBA00023212"/>
    </source>
</evidence>
<feature type="compositionally biased region" description="Polar residues" evidence="7">
    <location>
        <begin position="517"/>
        <end position="534"/>
    </location>
</feature>
<keyword evidence="6" id="KW-0206">Cytoskeleton</keyword>
<feature type="region of interest" description="Disordered" evidence="7">
    <location>
        <begin position="237"/>
        <end position="314"/>
    </location>
</feature>
<proteinExistence type="inferred from homology"/>
<evidence type="ECO:0000313" key="9">
    <source>
        <dbReference type="Proteomes" id="UP000053776"/>
    </source>
</evidence>
<comment type="subcellular location">
    <subcellularLocation>
        <location evidence="1">Cytoplasm</location>
        <location evidence="1">Cytoskeleton</location>
    </subcellularLocation>
</comment>
<accession>A0A0J9VTP5</accession>
<keyword evidence="3" id="KW-0963">Cytoplasm</keyword>
<evidence type="ECO:0000256" key="3">
    <source>
        <dbReference type="ARBA" id="ARBA00022490"/>
    </source>
</evidence>
<dbReference type="PANTHER" id="PTHR40412:SF1">
    <property type="entry name" value="SF-ASSEMBLIN"/>
    <property type="match status" value="1"/>
</dbReference>
<feature type="region of interest" description="Disordered" evidence="7">
    <location>
        <begin position="509"/>
        <end position="577"/>
    </location>
</feature>
<feature type="compositionally biased region" description="Polar residues" evidence="7">
    <location>
        <begin position="295"/>
        <end position="314"/>
    </location>
</feature>
<feature type="compositionally biased region" description="Basic and acidic residues" evidence="7">
    <location>
        <begin position="556"/>
        <end position="577"/>
    </location>
</feature>
<dbReference type="PANTHER" id="PTHR40412">
    <property type="entry name" value="SF-ASSEMBLIN"/>
    <property type="match status" value="1"/>
</dbReference>
<dbReference type="Pfam" id="PF06705">
    <property type="entry name" value="SF-assemblin"/>
    <property type="match status" value="1"/>
</dbReference>
<dbReference type="GO" id="GO:0005200">
    <property type="term" value="F:structural constituent of cytoskeleton"/>
    <property type="evidence" value="ECO:0007669"/>
    <property type="project" value="InterPro"/>
</dbReference>
<dbReference type="GO" id="GO:0005874">
    <property type="term" value="C:microtubule"/>
    <property type="evidence" value="ECO:0007669"/>
    <property type="project" value="UniProtKB-KW"/>
</dbReference>
<evidence type="ECO:0000256" key="2">
    <source>
        <dbReference type="ARBA" id="ARBA00005678"/>
    </source>
</evidence>
<evidence type="ECO:0000256" key="7">
    <source>
        <dbReference type="SAM" id="MobiDB-lite"/>
    </source>
</evidence>
<dbReference type="OrthoDB" id="432953at2759"/>
<comment type="similarity">
    <text evidence="2">Belongs to the SF-assemblin family.</text>
</comment>
<keyword evidence="4" id="KW-0493">Microtubule</keyword>
<feature type="compositionally biased region" description="Basic and acidic residues" evidence="7">
    <location>
        <begin position="270"/>
        <end position="285"/>
    </location>
</feature>
<dbReference type="InterPro" id="IPR008374">
    <property type="entry name" value="SF_assemblin/giardin_b"/>
</dbReference>
<sequence>MVSTAPRGYNYPFATALMGQNNSKRVISLLEKASDEKWTDADWYGELSSLGGDLHSQEDFSLSKRVIDDEKCLRIFFNFLMSTLRRLIQKANHTVSTLIVFNSLPTHHLTGSTECLDDCKACVNICLMVLPVLQYNSHKREVLDLLWRENRVECPPQPSYECTSNVLILHLYNFFLLALFTEGVCIRGGRGDTSAATHHEEDVEEVHQPKETPLPVNSVDVSKLWLHKFSIHERVKYERSESGELGSEKCPHSGEHTDGKEEGDPPLVASKDEGHNINSFDDGRHSKLGPKCSDVSDSGNASTTSPGEANSTNEISNSEVCLKCHKADEMTTSHLKRNPSSVDVAPTHSNGIDLELIKNRSAILKCLLILLSSYVYLDEGKYLKEKNLFLFLFTSGEVCFTANFFLSLLTVIYDNEFNYFSFYFYDKSYLEFYNLCIHVLNLLVDFSPFVLEDRKRVHYVSGAARHFNSSAQVGEAHIGEAHIGEAHRGEAHIGEAHIGEAHIGEAHMGEEPRGETHPQSCSTRSSHSPNQSANEPIKWDDTLVTHGESGEEDKSDTDKSTKGEEHPLDKEEQRSHETVANLPADFIILGESSDESCNSSSTCTDAEQNGYLNNTGALHAERTMADTHFFAEANVLDDPRETTNAYKEIKYDLLRIERSINTEVRKRIEANKNIQQLIEHTANDMINKVLNKITTKIENISFELDKIIKKCDELEKMVGQIRLTLPTKIQTEMMGLKREVSDFFILLNKYANNRKKRNNVLFSKMENMNAYVSNKIHSEVSFTEDDFLFFRRESAKLLASDSDDEQGFRDAFLQEVEEIRDALALTVKAREQSDDDIIQVVMLRHFAFPFPHNVAMNKYTSVLQKALQSVITSSH</sequence>
<evidence type="ECO:0000256" key="5">
    <source>
        <dbReference type="ARBA" id="ARBA00023054"/>
    </source>
</evidence>
<feature type="compositionally biased region" description="Basic and acidic residues" evidence="7">
    <location>
        <begin position="237"/>
        <end position="263"/>
    </location>
</feature>
<dbReference type="Pfam" id="PF05671">
    <property type="entry name" value="GETHR"/>
    <property type="match status" value="1"/>
</dbReference>
<name>A0A0J9VTP5_PLAVI</name>
<dbReference type="Proteomes" id="UP000053776">
    <property type="component" value="Unassembled WGS sequence"/>
</dbReference>
<evidence type="ECO:0000256" key="4">
    <source>
        <dbReference type="ARBA" id="ARBA00022701"/>
    </source>
</evidence>
<dbReference type="AlphaFoldDB" id="A0A0J9VTP5"/>
<keyword evidence="5" id="KW-0175">Coiled coil</keyword>
<dbReference type="InterPro" id="IPR008627">
    <property type="entry name" value="GETHR_repeat"/>
</dbReference>
<feature type="region of interest" description="Disordered" evidence="7">
    <location>
        <begin position="193"/>
        <end position="215"/>
    </location>
</feature>
<evidence type="ECO:0000256" key="1">
    <source>
        <dbReference type="ARBA" id="ARBA00004245"/>
    </source>
</evidence>
<feature type="compositionally biased region" description="Basic and acidic residues" evidence="7">
    <location>
        <begin position="197"/>
        <end position="210"/>
    </location>
</feature>
<dbReference type="EMBL" id="KQ235100">
    <property type="protein sequence ID" value="KMZ90908.1"/>
    <property type="molecule type" value="Genomic_DNA"/>
</dbReference>
<protein>
    <submittedName>
        <fullName evidence="8">Uncharacterized protein</fullName>
    </submittedName>
</protein>
<organism evidence="8 9">
    <name type="scientific">Plasmodium vivax Mauritania I</name>
    <dbReference type="NCBI Taxonomy" id="1035515"/>
    <lineage>
        <taxon>Eukaryota</taxon>
        <taxon>Sar</taxon>
        <taxon>Alveolata</taxon>
        <taxon>Apicomplexa</taxon>
        <taxon>Aconoidasida</taxon>
        <taxon>Haemosporida</taxon>
        <taxon>Plasmodiidae</taxon>
        <taxon>Plasmodium</taxon>
        <taxon>Plasmodium (Plasmodium)</taxon>
    </lineage>
</organism>
<gene>
    <name evidence="8" type="ORF">PVMG_04097</name>
</gene>